<accession>A0A813VG05</accession>
<keyword evidence="8 14" id="KW-0931">ER-Golgi transport</keyword>
<evidence type="ECO:0000256" key="13">
    <source>
        <dbReference type="ARBA" id="ARBA00025582"/>
    </source>
</evidence>
<dbReference type="GO" id="GO:0006891">
    <property type="term" value="P:intra-Golgi vesicle-mediated transport"/>
    <property type="evidence" value="ECO:0007669"/>
    <property type="project" value="TreeGrafter"/>
</dbReference>
<evidence type="ECO:0000256" key="1">
    <source>
        <dbReference type="ARBA" id="ARBA00004255"/>
    </source>
</evidence>
<dbReference type="Pfam" id="PF04733">
    <property type="entry name" value="Coatomer_E"/>
    <property type="match status" value="1"/>
</dbReference>
<proteinExistence type="inferred from homology"/>
<dbReference type="GO" id="GO:0015031">
    <property type="term" value="P:protein transport"/>
    <property type="evidence" value="ECO:0007669"/>
    <property type="project" value="UniProtKB-UniRule"/>
</dbReference>
<dbReference type="GO" id="GO:0006890">
    <property type="term" value="P:retrograde vesicle-mediated transport, Golgi to endoplasmic reticulum"/>
    <property type="evidence" value="ECO:0007669"/>
    <property type="project" value="UniProtKB-UniRule"/>
</dbReference>
<evidence type="ECO:0000256" key="6">
    <source>
        <dbReference type="ARBA" id="ARBA00022448"/>
    </source>
</evidence>
<gene>
    <name evidence="16" type="ORF">GPM918_LOCUS5317</name>
    <name evidence="17" type="ORF">SRO942_LOCUS5317</name>
</gene>
<organism evidence="16 18">
    <name type="scientific">Didymodactylos carnosus</name>
    <dbReference type="NCBI Taxonomy" id="1234261"/>
    <lineage>
        <taxon>Eukaryota</taxon>
        <taxon>Metazoa</taxon>
        <taxon>Spiralia</taxon>
        <taxon>Gnathifera</taxon>
        <taxon>Rotifera</taxon>
        <taxon>Eurotatoria</taxon>
        <taxon>Bdelloidea</taxon>
        <taxon>Philodinida</taxon>
        <taxon>Philodinidae</taxon>
        <taxon>Didymodactylos</taxon>
    </lineage>
</organism>
<comment type="caution">
    <text evidence="16">The sequence shown here is derived from an EMBL/GenBank/DDBJ whole genome shotgun (WGS) entry which is preliminary data.</text>
</comment>
<dbReference type="InterPro" id="IPR011990">
    <property type="entry name" value="TPR-like_helical_dom_sf"/>
</dbReference>
<dbReference type="EMBL" id="CAJNOQ010000764">
    <property type="protein sequence ID" value="CAF0836128.1"/>
    <property type="molecule type" value="Genomic_DNA"/>
</dbReference>
<evidence type="ECO:0000256" key="8">
    <source>
        <dbReference type="ARBA" id="ARBA00022892"/>
    </source>
</evidence>
<dbReference type="Gene3D" id="1.25.40.10">
    <property type="entry name" value="Tetratricopeptide repeat domain"/>
    <property type="match status" value="1"/>
</dbReference>
<comment type="similarity">
    <text evidence="3 14">Belongs to the COPE family.</text>
</comment>
<evidence type="ECO:0000256" key="2">
    <source>
        <dbReference type="ARBA" id="ARBA00004347"/>
    </source>
</evidence>
<keyword evidence="9 14" id="KW-0653">Protein transport</keyword>
<evidence type="ECO:0000256" key="5">
    <source>
        <dbReference type="ARBA" id="ARBA00015828"/>
    </source>
</evidence>
<dbReference type="Proteomes" id="UP000663829">
    <property type="component" value="Unassembled WGS sequence"/>
</dbReference>
<protein>
    <recommendedName>
        <fullName evidence="5 14">Coatomer subunit epsilon</fullName>
    </recommendedName>
</protein>
<comment type="subunit">
    <text evidence="4">Oligomeric complex that consists of at least the alpha, beta, beta', gamma, delta, epsilon and zeta subunits.</text>
</comment>
<comment type="function">
    <text evidence="13 14">The coatomer is a cytosolic protein complex that binds to dilysine motifs and reversibly associates with Golgi non-clathrin-coated vesicles, which further mediate biosynthetic protein transport from the ER, via the Golgi up to the trans Golgi network. The coatomer complex is required for budding from Golgi membranes, and is essential for the retrograde Golgi-to-ER transport of dilysine-tagged proteins.</text>
</comment>
<evidence type="ECO:0000256" key="7">
    <source>
        <dbReference type="ARBA" id="ARBA00022490"/>
    </source>
</evidence>
<dbReference type="SMART" id="SM00028">
    <property type="entry name" value="TPR"/>
    <property type="match status" value="1"/>
</dbReference>
<dbReference type="PANTHER" id="PTHR10805:SF0">
    <property type="entry name" value="COATOMER SUBUNIT EPSILON"/>
    <property type="match status" value="1"/>
</dbReference>
<dbReference type="InterPro" id="IPR019734">
    <property type="entry name" value="TPR_rpt"/>
</dbReference>
<evidence type="ECO:0000256" key="4">
    <source>
        <dbReference type="ARBA" id="ARBA00011775"/>
    </source>
</evidence>
<keyword evidence="12 14" id="KW-0968">Cytoplasmic vesicle</keyword>
<keyword evidence="10 14" id="KW-0333">Golgi apparatus</keyword>
<dbReference type="SUPFAM" id="SSF48452">
    <property type="entry name" value="TPR-like"/>
    <property type="match status" value="1"/>
</dbReference>
<evidence type="ECO:0000313" key="16">
    <source>
        <dbReference type="EMBL" id="CAF0836128.1"/>
    </source>
</evidence>
<sequence>MTSQDRDPDELFEIRTNFYIGNYQQCVNEAQKIKVPQQLQIEKDLLMYRSYVAQKKYGVVLDEINQQTSQEELLAVRLLAEYLSNEPKREAILRELDNKMGGNVKNSFCLLMAGYIYYLQENYESTLKVIHNADSLECCALTVQTLLKLDRLDLAKKELKRMTELDEDSVITQLATAWINIATGGEKLQDAFYIYQELSDKHTATPLLLNGQAVCYIGQGKYDEAQSVLQEALDRDSNNPDTLINLIVLSQNTGKAIEVSNRYLSQTKDSHANHPYVRDLTQKTSELDRLARGYQPSVAS</sequence>
<dbReference type="PANTHER" id="PTHR10805">
    <property type="entry name" value="COATOMER SUBUNIT EPSILON"/>
    <property type="match status" value="1"/>
</dbReference>
<keyword evidence="11 14" id="KW-0472">Membrane</keyword>
<dbReference type="GO" id="GO:0000139">
    <property type="term" value="C:Golgi membrane"/>
    <property type="evidence" value="ECO:0007669"/>
    <property type="project" value="UniProtKB-SubCell"/>
</dbReference>
<evidence type="ECO:0000313" key="17">
    <source>
        <dbReference type="EMBL" id="CAF3623378.1"/>
    </source>
</evidence>
<evidence type="ECO:0000256" key="14">
    <source>
        <dbReference type="PIRNR" id="PIRNR016478"/>
    </source>
</evidence>
<evidence type="ECO:0000256" key="3">
    <source>
        <dbReference type="ARBA" id="ARBA00008827"/>
    </source>
</evidence>
<dbReference type="InterPro" id="IPR006822">
    <property type="entry name" value="Coatomer_esu"/>
</dbReference>
<dbReference type="EMBL" id="CAJOBC010000764">
    <property type="protein sequence ID" value="CAF3623378.1"/>
    <property type="molecule type" value="Genomic_DNA"/>
</dbReference>
<dbReference type="GO" id="GO:0005198">
    <property type="term" value="F:structural molecule activity"/>
    <property type="evidence" value="ECO:0007669"/>
    <property type="project" value="UniProtKB-UniRule"/>
</dbReference>
<dbReference type="OrthoDB" id="310217at2759"/>
<dbReference type="PROSITE" id="PS50005">
    <property type="entry name" value="TPR"/>
    <property type="match status" value="1"/>
</dbReference>
<reference evidence="16" key="1">
    <citation type="submission" date="2021-02" db="EMBL/GenBank/DDBJ databases">
        <authorList>
            <person name="Nowell W R."/>
        </authorList>
    </citation>
    <scope>NUCLEOTIDE SEQUENCE</scope>
</reference>
<keyword evidence="18" id="KW-1185">Reference proteome</keyword>
<keyword evidence="15" id="KW-0802">TPR repeat</keyword>
<comment type="subcellular location">
    <subcellularLocation>
        <location evidence="2">Cytoplasmic vesicle</location>
        <location evidence="2">COPI-coated vesicle membrane</location>
        <topology evidence="2">Peripheral membrane protein</topology>
        <orientation evidence="2">Cytoplasmic side</orientation>
    </subcellularLocation>
    <subcellularLocation>
        <location evidence="1">Golgi apparatus membrane</location>
        <topology evidence="1">Peripheral membrane protein</topology>
        <orientation evidence="1">Cytoplasmic side</orientation>
    </subcellularLocation>
</comment>
<keyword evidence="6 14" id="KW-0813">Transport</keyword>
<feature type="repeat" description="TPR" evidence="15">
    <location>
        <begin position="206"/>
        <end position="239"/>
    </location>
</feature>
<evidence type="ECO:0000256" key="12">
    <source>
        <dbReference type="ARBA" id="ARBA00023329"/>
    </source>
</evidence>
<dbReference type="AlphaFoldDB" id="A0A813VG05"/>
<dbReference type="Proteomes" id="UP000681722">
    <property type="component" value="Unassembled WGS sequence"/>
</dbReference>
<dbReference type="FunFam" id="1.25.40.10:FF:000140">
    <property type="entry name" value="Coatomer subunit epsilon"/>
    <property type="match status" value="1"/>
</dbReference>
<evidence type="ECO:0000256" key="11">
    <source>
        <dbReference type="ARBA" id="ARBA00023136"/>
    </source>
</evidence>
<evidence type="ECO:0000256" key="10">
    <source>
        <dbReference type="ARBA" id="ARBA00023034"/>
    </source>
</evidence>
<dbReference type="PIRSF" id="PIRSF016478">
    <property type="entry name" value="Coatomer_esu"/>
    <property type="match status" value="1"/>
</dbReference>
<keyword evidence="7 14" id="KW-0963">Cytoplasm</keyword>
<evidence type="ECO:0000256" key="9">
    <source>
        <dbReference type="ARBA" id="ARBA00022927"/>
    </source>
</evidence>
<dbReference type="GO" id="GO:0030126">
    <property type="term" value="C:COPI vesicle coat"/>
    <property type="evidence" value="ECO:0007669"/>
    <property type="project" value="TreeGrafter"/>
</dbReference>
<name>A0A813VG05_9BILA</name>
<dbReference type="GO" id="GO:0006888">
    <property type="term" value="P:endoplasmic reticulum to Golgi vesicle-mediated transport"/>
    <property type="evidence" value="ECO:0007669"/>
    <property type="project" value="TreeGrafter"/>
</dbReference>
<evidence type="ECO:0000256" key="15">
    <source>
        <dbReference type="PROSITE-ProRule" id="PRU00339"/>
    </source>
</evidence>
<evidence type="ECO:0000313" key="18">
    <source>
        <dbReference type="Proteomes" id="UP000663829"/>
    </source>
</evidence>